<evidence type="ECO:0000256" key="1">
    <source>
        <dbReference type="SAM" id="MobiDB-lite"/>
    </source>
</evidence>
<feature type="region of interest" description="Disordered" evidence="1">
    <location>
        <begin position="53"/>
        <end position="84"/>
    </location>
</feature>
<proteinExistence type="predicted"/>
<reference evidence="2 3" key="1">
    <citation type="submission" date="2019-12" db="EMBL/GenBank/DDBJ databases">
        <title>Halocatena pleomorpha gen. nov. sp. nov., an extremely halophilic archaeon of family Halobacteriaceae isolated from saltpan soil.</title>
        <authorList>
            <person name="Pal Y."/>
            <person name="Verma A."/>
            <person name="Krishnamurthi S."/>
            <person name="Kumar P."/>
        </authorList>
    </citation>
    <scope>NUCLEOTIDE SEQUENCE [LARGE SCALE GENOMIC DNA]</scope>
    <source>
        <strain evidence="2 3">JCM 16495</strain>
    </source>
</reference>
<feature type="region of interest" description="Disordered" evidence="1">
    <location>
        <begin position="281"/>
        <end position="302"/>
    </location>
</feature>
<keyword evidence="3" id="KW-1185">Reference proteome</keyword>
<protein>
    <submittedName>
        <fullName evidence="2">Uncharacterized protein</fullName>
    </submittedName>
</protein>
<organism evidence="2 3">
    <name type="scientific">Halomarina oriensis</name>
    <dbReference type="NCBI Taxonomy" id="671145"/>
    <lineage>
        <taxon>Archaea</taxon>
        <taxon>Methanobacteriati</taxon>
        <taxon>Methanobacteriota</taxon>
        <taxon>Stenosarchaea group</taxon>
        <taxon>Halobacteria</taxon>
        <taxon>Halobacteriales</taxon>
        <taxon>Natronomonadaceae</taxon>
        <taxon>Halomarina</taxon>
    </lineage>
</organism>
<dbReference type="RefSeq" id="WP_158205701.1">
    <property type="nucleotide sequence ID" value="NZ_WSZK01000030.1"/>
</dbReference>
<feature type="compositionally biased region" description="Basic and acidic residues" evidence="1">
    <location>
        <begin position="53"/>
        <end position="66"/>
    </location>
</feature>
<dbReference type="OrthoDB" id="265713at2157"/>
<accession>A0A6B0GV85</accession>
<name>A0A6B0GV85_9EURY</name>
<feature type="compositionally biased region" description="Polar residues" evidence="1">
    <location>
        <begin position="75"/>
        <end position="84"/>
    </location>
</feature>
<dbReference type="EMBL" id="WSZK01000030">
    <property type="protein sequence ID" value="MWG36035.1"/>
    <property type="molecule type" value="Genomic_DNA"/>
</dbReference>
<gene>
    <name evidence="2" type="ORF">GQS65_16325</name>
</gene>
<feature type="region of interest" description="Disordered" evidence="1">
    <location>
        <begin position="1"/>
        <end position="31"/>
    </location>
</feature>
<dbReference type="Proteomes" id="UP000451471">
    <property type="component" value="Unassembled WGS sequence"/>
</dbReference>
<sequence>MNAWRVADPSARLGDDDELRPPVETTPEDAQSMANFVVFDPTWLPEDCRVETVTARPERPPGRPDGVDTEEVGQTPWSEGNPSSVRVVVTGDGRRVRLKQFCYDWAPPAASIAPLWRTRRPEPFDCAGTVGWLGTDYKDNRGACVQRDRTQLELSVEDGVFDDGELRRLLSGLLPAAPATAAVVRGVPFHQLSYWVRYQCRPPSVPHGVWNHSPERPYDGSDPRSLVSLVGDDPVETLQPPGERYVFDSAVAFPEHDAVEAVFRHRENGTDHLWLTATSADSPLAPTLPPEPADQSAETRTAVGRRGTTVHVGALDEDNGAWEALWTEGDVRYGVWAGASQSLDGAAFRSLVDSLEAV</sequence>
<evidence type="ECO:0000313" key="2">
    <source>
        <dbReference type="EMBL" id="MWG36035.1"/>
    </source>
</evidence>
<comment type="caution">
    <text evidence="2">The sequence shown here is derived from an EMBL/GenBank/DDBJ whole genome shotgun (WGS) entry which is preliminary data.</text>
</comment>
<evidence type="ECO:0000313" key="3">
    <source>
        <dbReference type="Proteomes" id="UP000451471"/>
    </source>
</evidence>
<dbReference type="AlphaFoldDB" id="A0A6B0GV85"/>